<dbReference type="InterPro" id="IPR029058">
    <property type="entry name" value="AB_hydrolase_fold"/>
</dbReference>
<dbReference type="PANTHER" id="PTHR45856">
    <property type="entry name" value="ALPHA/BETA-HYDROLASES SUPERFAMILY PROTEIN"/>
    <property type="match status" value="1"/>
</dbReference>
<dbReference type="RefSeq" id="WP_183484626.1">
    <property type="nucleotide sequence ID" value="NZ_JBHUOV010000001.1"/>
</dbReference>
<evidence type="ECO:0000313" key="2">
    <source>
        <dbReference type="EMBL" id="MFD2822261.1"/>
    </source>
</evidence>
<name>A0ABW5WK46_9FLAO</name>
<organism evidence="2 3">
    <name type="scientific">Lacinutrix iliipiscaria</name>
    <dbReference type="NCBI Taxonomy" id="1230532"/>
    <lineage>
        <taxon>Bacteria</taxon>
        <taxon>Pseudomonadati</taxon>
        <taxon>Bacteroidota</taxon>
        <taxon>Flavobacteriia</taxon>
        <taxon>Flavobacteriales</taxon>
        <taxon>Flavobacteriaceae</taxon>
        <taxon>Lacinutrix</taxon>
    </lineage>
</organism>
<dbReference type="InterPro" id="IPR002921">
    <property type="entry name" value="Fungal_lipase-type"/>
</dbReference>
<dbReference type="SUPFAM" id="SSF53474">
    <property type="entry name" value="alpha/beta-Hydrolases"/>
    <property type="match status" value="1"/>
</dbReference>
<feature type="domain" description="Fungal lipase-type" evidence="1">
    <location>
        <begin position="81"/>
        <end position="236"/>
    </location>
</feature>
<keyword evidence="3" id="KW-1185">Reference proteome</keyword>
<protein>
    <submittedName>
        <fullName evidence="2">DUF2974 domain-containing protein</fullName>
    </submittedName>
</protein>
<accession>A0ABW5WK46</accession>
<gene>
    <name evidence="2" type="ORF">ACFS5M_01180</name>
</gene>
<comment type="caution">
    <text evidence="2">The sequence shown here is derived from an EMBL/GenBank/DDBJ whole genome shotgun (WGS) entry which is preliminary data.</text>
</comment>
<reference evidence="3" key="1">
    <citation type="journal article" date="2019" name="Int. J. Syst. Evol. Microbiol.">
        <title>The Global Catalogue of Microorganisms (GCM) 10K type strain sequencing project: providing services to taxonomists for standard genome sequencing and annotation.</title>
        <authorList>
            <consortium name="The Broad Institute Genomics Platform"/>
            <consortium name="The Broad Institute Genome Sequencing Center for Infectious Disease"/>
            <person name="Wu L."/>
            <person name="Ma J."/>
        </authorList>
    </citation>
    <scope>NUCLEOTIDE SEQUENCE [LARGE SCALE GENOMIC DNA]</scope>
    <source>
        <strain evidence="3">KCTC 32141</strain>
    </source>
</reference>
<dbReference type="EMBL" id="JBHUOV010000001">
    <property type="protein sequence ID" value="MFD2822261.1"/>
    <property type="molecule type" value="Genomic_DNA"/>
</dbReference>
<dbReference type="Gene3D" id="3.40.50.1820">
    <property type="entry name" value="alpha/beta hydrolase"/>
    <property type="match status" value="1"/>
</dbReference>
<dbReference type="CDD" id="cd00519">
    <property type="entry name" value="Lipase_3"/>
    <property type="match status" value="1"/>
</dbReference>
<evidence type="ECO:0000259" key="1">
    <source>
        <dbReference type="Pfam" id="PF01764"/>
    </source>
</evidence>
<dbReference type="PANTHER" id="PTHR45856:SF24">
    <property type="entry name" value="FUNGAL LIPASE-LIKE DOMAIN-CONTAINING PROTEIN"/>
    <property type="match status" value="1"/>
</dbReference>
<evidence type="ECO:0000313" key="3">
    <source>
        <dbReference type="Proteomes" id="UP001597533"/>
    </source>
</evidence>
<dbReference type="Pfam" id="PF01764">
    <property type="entry name" value="Lipase_3"/>
    <property type="match status" value="1"/>
</dbReference>
<sequence length="389" mass="44726">MKVFIALIVLLHSIVSFGQIIPGFNPHEATYTISMCNSFNFLKQFGSNNEIIPNEFNLKYTSEILSMDNKFEVYENGEVGVITYRGSTDKIISWVENFYSAMIPAEGTIFINEESYDYKFAKDKDASVHAGYGLTIVLLSEKIIEQIKALNQKGIYDIVITGHSQGGALATMTRAYLENLSAHKLSQKNAYKTYAYAQPMSGNKEFANEYNSRFSHEGTSYSIINPKDPVPYLPFNYEEEKLVTKDKIKSWLFGKEEFKAKKLGQDAFIRLFERGLKSHVKNTNSLINKVIGLKFGKVVMPEFVADINYYPTGKLKELPAFEYPKVEVDVKGLSEKELKAYEQDDTGKWYKKEPKFFQHKPYNYYVSVLKEWDNQEFKNLNKLYLVSDL</sequence>
<dbReference type="Proteomes" id="UP001597533">
    <property type="component" value="Unassembled WGS sequence"/>
</dbReference>
<dbReference type="InterPro" id="IPR051218">
    <property type="entry name" value="Sec_MonoDiacylglyc_Lipase"/>
</dbReference>
<proteinExistence type="predicted"/>